<dbReference type="AlphaFoldDB" id="A0A5D4RHH5"/>
<evidence type="ECO:0000313" key="2">
    <source>
        <dbReference type="Proteomes" id="UP000322139"/>
    </source>
</evidence>
<gene>
    <name evidence="1" type="ORF">FZD51_06960</name>
</gene>
<protein>
    <recommendedName>
        <fullName evidence="3">Flagellar protein</fullName>
    </recommendedName>
</protein>
<dbReference type="NCBIfam" id="TIGR03826">
    <property type="entry name" value="YvyF"/>
    <property type="match status" value="1"/>
</dbReference>
<dbReference type="EMBL" id="VTER01000003">
    <property type="protein sequence ID" value="TYS50279.1"/>
    <property type="molecule type" value="Genomic_DNA"/>
</dbReference>
<evidence type="ECO:0008006" key="3">
    <source>
        <dbReference type="Google" id="ProtNLM"/>
    </source>
</evidence>
<dbReference type="InterPro" id="IPR022258">
    <property type="entry name" value="Flagellar_operon_YvyF"/>
</dbReference>
<comment type="caution">
    <text evidence="1">The sequence shown here is derived from an EMBL/GenBank/DDBJ whole genome shotgun (WGS) entry which is preliminary data.</text>
</comment>
<accession>A0A5D4RHH5</accession>
<proteinExistence type="predicted"/>
<reference evidence="1 2" key="1">
    <citation type="submission" date="2019-08" db="EMBL/GenBank/DDBJ databases">
        <title>Bacillus genomes from the desert of Cuatro Cienegas, Coahuila.</title>
        <authorList>
            <person name="Olmedo-Alvarez G."/>
        </authorList>
    </citation>
    <scope>NUCLEOTIDE SEQUENCE [LARGE SCALE GENOMIC DNA]</scope>
    <source>
        <strain evidence="1 2">CH446_14T</strain>
    </source>
</reference>
<dbReference type="RefSeq" id="WP_009792977.1">
    <property type="nucleotide sequence ID" value="NZ_JBNIKU010000018.1"/>
</dbReference>
<organism evidence="1 2">
    <name type="scientific">Bacillus infantis</name>
    <dbReference type="NCBI Taxonomy" id="324767"/>
    <lineage>
        <taxon>Bacteria</taxon>
        <taxon>Bacillati</taxon>
        <taxon>Bacillota</taxon>
        <taxon>Bacilli</taxon>
        <taxon>Bacillales</taxon>
        <taxon>Bacillaceae</taxon>
        <taxon>Bacillus</taxon>
    </lineage>
</organism>
<evidence type="ECO:0000313" key="1">
    <source>
        <dbReference type="EMBL" id="TYS50279.1"/>
    </source>
</evidence>
<dbReference type="Proteomes" id="UP000322139">
    <property type="component" value="Unassembled WGS sequence"/>
</dbReference>
<sequence>MAELANCPQCDKVFVKNQFRDICNDCWKEEELKYETVYQYIRKRENRTATMQQVVDATGIEEALILKFIRTGKLKLAQFPNLGYPCDKCGAYIREGKICQKCAKELRKDINTLQAEEERKKQMALKEKQGTYFSINDK</sequence>
<name>A0A5D4RHH5_9BACI</name>